<dbReference type="Proteomes" id="UP000051645">
    <property type="component" value="Unassembled WGS sequence"/>
</dbReference>
<evidence type="ECO:0000313" key="3">
    <source>
        <dbReference type="Proteomes" id="UP000051645"/>
    </source>
</evidence>
<evidence type="ECO:0000313" key="2">
    <source>
        <dbReference type="EMBL" id="KRN30559.1"/>
    </source>
</evidence>
<proteinExistence type="predicted"/>
<accession>A0A0R2FH81</accession>
<evidence type="ECO:0000313" key="4">
    <source>
        <dbReference type="Proteomes" id="UP000051751"/>
    </source>
</evidence>
<dbReference type="AlphaFoldDB" id="A0A0R2FH81"/>
<protein>
    <submittedName>
        <fullName evidence="1">Uncharacterized protein</fullName>
    </submittedName>
</protein>
<dbReference type="EMBL" id="JQAZ01000006">
    <property type="protein sequence ID" value="KRN30559.1"/>
    <property type="molecule type" value="Genomic_DNA"/>
</dbReference>
<comment type="caution">
    <text evidence="1">The sequence shown here is derived from an EMBL/GenBank/DDBJ whole genome shotgun (WGS) entry which is preliminary data.</text>
</comment>
<evidence type="ECO:0000313" key="1">
    <source>
        <dbReference type="EMBL" id="KRN27970.1"/>
    </source>
</evidence>
<keyword evidence="3" id="KW-1185">Reference proteome</keyword>
<dbReference type="STRING" id="81857.IV38_GL001811"/>
<name>A0A0R2FH81_9LACO</name>
<sequence>MIRTIMEGNTMAEEKFVSFDQLDDAAQQKVVSDFAKFYVPHFKAKNLDILTQDDHNGDVVDINSYLNNNATFSPEELLDGVITNRAGSFKRLLTYITDQQYAQDGSSVATPWEEWYLQKTVNIPQDRG</sequence>
<dbReference type="Proteomes" id="UP000051751">
    <property type="component" value="Unassembled WGS sequence"/>
</dbReference>
<reference evidence="3 4" key="1">
    <citation type="journal article" date="2015" name="Genome Announc.">
        <title>Expanding the biotechnology potential of lactobacilli through comparative genomics of 213 strains and associated genera.</title>
        <authorList>
            <person name="Sun Z."/>
            <person name="Harris H.M."/>
            <person name="McCann A."/>
            <person name="Guo C."/>
            <person name="Argimon S."/>
            <person name="Zhang W."/>
            <person name="Yang X."/>
            <person name="Jeffery I.B."/>
            <person name="Cooney J.C."/>
            <person name="Kagawa T.F."/>
            <person name="Liu W."/>
            <person name="Song Y."/>
            <person name="Salvetti E."/>
            <person name="Wrobel A."/>
            <person name="Rasinkangas P."/>
            <person name="Parkhill J."/>
            <person name="Rea M.C."/>
            <person name="O'Sullivan O."/>
            <person name="Ritari J."/>
            <person name="Douillard F.P."/>
            <person name="Paul Ross R."/>
            <person name="Yang R."/>
            <person name="Briner A.E."/>
            <person name="Felis G.E."/>
            <person name="de Vos W.M."/>
            <person name="Barrangou R."/>
            <person name="Klaenhammer T.R."/>
            <person name="Caufield P.W."/>
            <person name="Cui Y."/>
            <person name="Zhang H."/>
            <person name="O'Toole P.W."/>
        </authorList>
    </citation>
    <scope>NUCLEOTIDE SEQUENCE [LARGE SCALE GENOMIC DNA]</scope>
    <source>
        <strain evidence="1 4">ATCC BAA-66</strain>
        <strain evidence="2 3">DSM 13344</strain>
    </source>
</reference>
<gene>
    <name evidence="1" type="ORF">IV38_GL001811</name>
    <name evidence="2" type="ORF">IV40_GL001745</name>
</gene>
<organism evidence="1 4">
    <name type="scientific">Lactobacillus selangorensis</name>
    <dbReference type="NCBI Taxonomy" id="81857"/>
    <lineage>
        <taxon>Bacteria</taxon>
        <taxon>Bacillati</taxon>
        <taxon>Bacillota</taxon>
        <taxon>Bacilli</taxon>
        <taxon>Lactobacillales</taxon>
        <taxon>Lactobacillaceae</taxon>
        <taxon>Lactobacillus</taxon>
    </lineage>
</organism>
<dbReference type="EMBL" id="JQAT01000005">
    <property type="protein sequence ID" value="KRN27970.1"/>
    <property type="molecule type" value="Genomic_DNA"/>
</dbReference>
<dbReference type="PATRIC" id="fig|81857.3.peg.1827"/>